<dbReference type="InterPro" id="IPR020843">
    <property type="entry name" value="ER"/>
</dbReference>
<dbReference type="PATRIC" id="fig|359131.3.peg.7618"/>
<dbReference type="InterPro" id="IPR036291">
    <property type="entry name" value="NAD(P)-bd_dom_sf"/>
</dbReference>
<comment type="caution">
    <text evidence="5">The sequence shown here is derived from an EMBL/GenBank/DDBJ whole genome shotgun (WGS) entry which is preliminary data.</text>
</comment>
<dbReference type="Proteomes" id="UP000033699">
    <property type="component" value="Unassembled WGS sequence"/>
</dbReference>
<dbReference type="InterPro" id="IPR013149">
    <property type="entry name" value="ADH-like_C"/>
</dbReference>
<organism evidence="5 6">
    <name type="scientific">Streptomyces rubellomurinus (strain ATCC 31215)</name>
    <dbReference type="NCBI Taxonomy" id="359131"/>
    <lineage>
        <taxon>Bacteria</taxon>
        <taxon>Bacillati</taxon>
        <taxon>Actinomycetota</taxon>
        <taxon>Actinomycetes</taxon>
        <taxon>Kitasatosporales</taxon>
        <taxon>Streptomycetaceae</taxon>
        <taxon>Streptomyces</taxon>
    </lineage>
</organism>
<dbReference type="GO" id="GO:0005829">
    <property type="term" value="C:cytosol"/>
    <property type="evidence" value="ECO:0007669"/>
    <property type="project" value="TreeGrafter"/>
</dbReference>
<dbReference type="GO" id="GO:0070402">
    <property type="term" value="F:NADPH binding"/>
    <property type="evidence" value="ECO:0007669"/>
    <property type="project" value="TreeGrafter"/>
</dbReference>
<dbReference type="InterPro" id="IPR047618">
    <property type="entry name" value="QOR-like"/>
</dbReference>
<dbReference type="EMBL" id="JZKH01000087">
    <property type="protein sequence ID" value="KJS58884.1"/>
    <property type="molecule type" value="Genomic_DNA"/>
</dbReference>
<dbReference type="FunFam" id="3.40.50.720:FF:000053">
    <property type="entry name" value="Quinone oxidoreductase 1"/>
    <property type="match status" value="1"/>
</dbReference>
<accession>A0A0F2T6M6</accession>
<dbReference type="PANTHER" id="PTHR48106:SF13">
    <property type="entry name" value="QUINONE OXIDOREDUCTASE-RELATED"/>
    <property type="match status" value="1"/>
</dbReference>
<reference evidence="5 6" key="1">
    <citation type="submission" date="2015-02" db="EMBL/GenBank/DDBJ databases">
        <authorList>
            <person name="Ju K.-S."/>
            <person name="Doroghazi J.R."/>
            <person name="Metcalf W."/>
        </authorList>
    </citation>
    <scope>NUCLEOTIDE SEQUENCE [LARGE SCALE GENOMIC DNA]</scope>
    <source>
        <strain evidence="5 6">ATCC 31215</strain>
    </source>
</reference>
<evidence type="ECO:0000313" key="5">
    <source>
        <dbReference type="EMBL" id="KJS58884.1"/>
    </source>
</evidence>
<name>A0A0F2T6M6_STRR3</name>
<evidence type="ECO:0000259" key="4">
    <source>
        <dbReference type="SMART" id="SM00829"/>
    </source>
</evidence>
<dbReference type="Pfam" id="PF00107">
    <property type="entry name" value="ADH_zinc_N"/>
    <property type="match status" value="1"/>
</dbReference>
<protein>
    <submittedName>
        <fullName evidence="5">NADPH--quinone reductase</fullName>
    </submittedName>
</protein>
<dbReference type="Pfam" id="PF08240">
    <property type="entry name" value="ADH_N"/>
    <property type="match status" value="1"/>
</dbReference>
<dbReference type="PANTHER" id="PTHR48106">
    <property type="entry name" value="QUINONE OXIDOREDUCTASE PIG3-RELATED"/>
    <property type="match status" value="1"/>
</dbReference>
<dbReference type="AlphaFoldDB" id="A0A0F2T6M6"/>
<feature type="domain" description="Enoyl reductase (ER)" evidence="4">
    <location>
        <begin position="10"/>
        <end position="321"/>
    </location>
</feature>
<dbReference type="CDD" id="cd05286">
    <property type="entry name" value="QOR2"/>
    <property type="match status" value="1"/>
</dbReference>
<keyword evidence="6" id="KW-1185">Reference proteome</keyword>
<gene>
    <name evidence="5" type="ORF">VM95_30580</name>
</gene>
<evidence type="ECO:0000256" key="1">
    <source>
        <dbReference type="ARBA" id="ARBA00022857"/>
    </source>
</evidence>
<keyword evidence="1" id="KW-0521">NADP</keyword>
<dbReference type="SMART" id="SM00829">
    <property type="entry name" value="PKS_ER"/>
    <property type="match status" value="1"/>
</dbReference>
<feature type="region of interest" description="Disordered" evidence="3">
    <location>
        <begin position="1"/>
        <end position="27"/>
    </location>
</feature>
<dbReference type="SUPFAM" id="SSF51735">
    <property type="entry name" value="NAD(P)-binding Rossmann-fold domains"/>
    <property type="match status" value="1"/>
</dbReference>
<dbReference type="InterPro" id="IPR013154">
    <property type="entry name" value="ADH-like_N"/>
</dbReference>
<dbReference type="Gene3D" id="3.90.180.10">
    <property type="entry name" value="Medium-chain alcohol dehydrogenases, catalytic domain"/>
    <property type="match status" value="1"/>
</dbReference>
<sequence length="336" mass="35098">MRAIQVHEVGGPEVLQETEVDQPRPGPGEALVEVAASGVNYLDVYYREGRYSLPLPFTPGSEGAGTVVEVGPGVTDVAVGDRVGWVEIPGSYAEQAVVDSSRLVPLPDDIDFETAAAVLLQGMTAHYLVKDAYPVQGGDTVLVHAAAGGMGLLLTQLITHLGGRVIGTTSTTAKAELAKRAGAAEVILSSAVDDLAAEVRRLNGGQGLPVVFDGVGAHTFDASLASLRSRGHLVLFGAASGAVPPFDPIRLAHGGSLTLIRPSLGDFIADRSELLRRAADVFEWVRSKALEVTVTGRYALSEAARAHSDLEARRTTGKLLVVPDAAAVGRRGETRS</sequence>
<dbReference type="SUPFAM" id="SSF50129">
    <property type="entry name" value="GroES-like"/>
    <property type="match status" value="1"/>
</dbReference>
<dbReference type="RefSeq" id="WP_045702884.1">
    <property type="nucleotide sequence ID" value="NZ_JZKH01000087.1"/>
</dbReference>
<keyword evidence="2" id="KW-0560">Oxidoreductase</keyword>
<proteinExistence type="predicted"/>
<dbReference type="InterPro" id="IPR011032">
    <property type="entry name" value="GroES-like_sf"/>
</dbReference>
<dbReference type="OrthoDB" id="9805883at2"/>
<evidence type="ECO:0000313" key="6">
    <source>
        <dbReference type="Proteomes" id="UP000033699"/>
    </source>
</evidence>
<evidence type="ECO:0000256" key="3">
    <source>
        <dbReference type="SAM" id="MobiDB-lite"/>
    </source>
</evidence>
<dbReference type="GO" id="GO:0003960">
    <property type="term" value="F:quinone reductase (NADPH) activity"/>
    <property type="evidence" value="ECO:0007669"/>
    <property type="project" value="InterPro"/>
</dbReference>
<dbReference type="GO" id="GO:0035925">
    <property type="term" value="F:mRNA 3'-UTR AU-rich region binding"/>
    <property type="evidence" value="ECO:0007669"/>
    <property type="project" value="TreeGrafter"/>
</dbReference>
<dbReference type="Gene3D" id="3.40.50.720">
    <property type="entry name" value="NAD(P)-binding Rossmann-like Domain"/>
    <property type="match status" value="1"/>
</dbReference>
<evidence type="ECO:0000256" key="2">
    <source>
        <dbReference type="ARBA" id="ARBA00023002"/>
    </source>
</evidence>